<dbReference type="Proteomes" id="UP001055712">
    <property type="component" value="Unassembled WGS sequence"/>
</dbReference>
<evidence type="ECO:0000256" key="1">
    <source>
        <dbReference type="SAM" id="Coils"/>
    </source>
</evidence>
<feature type="domain" description="EF-hand" evidence="4">
    <location>
        <begin position="6"/>
        <end position="41"/>
    </location>
</feature>
<dbReference type="PROSITE" id="PS50031">
    <property type="entry name" value="EH"/>
    <property type="match status" value="1"/>
</dbReference>
<dbReference type="InterPro" id="IPR011992">
    <property type="entry name" value="EF-hand-dom_pair"/>
</dbReference>
<dbReference type="SUPFAM" id="SSF47473">
    <property type="entry name" value="EF-hand"/>
    <property type="match status" value="2"/>
</dbReference>
<reference evidence="5" key="1">
    <citation type="journal article" date="2019" name="Plant J.">
        <title>Chlorella vulgaris genome assembly and annotation reveals the molecular basis for metabolic acclimation to high light conditions.</title>
        <authorList>
            <person name="Cecchin M."/>
            <person name="Marcolungo L."/>
            <person name="Rossato M."/>
            <person name="Girolomoni L."/>
            <person name="Cosentino E."/>
            <person name="Cuine S."/>
            <person name="Li-Beisson Y."/>
            <person name="Delledonne M."/>
            <person name="Ballottari M."/>
        </authorList>
    </citation>
    <scope>NUCLEOTIDE SEQUENCE</scope>
    <source>
        <strain evidence="5">211/11P</strain>
    </source>
</reference>
<evidence type="ECO:0000313" key="6">
    <source>
        <dbReference type="Proteomes" id="UP001055712"/>
    </source>
</evidence>
<feature type="compositionally biased region" description="Low complexity" evidence="2">
    <location>
        <begin position="867"/>
        <end position="879"/>
    </location>
</feature>
<dbReference type="Pfam" id="PF12763">
    <property type="entry name" value="EH"/>
    <property type="match status" value="1"/>
</dbReference>
<dbReference type="GO" id="GO:0005886">
    <property type="term" value="C:plasma membrane"/>
    <property type="evidence" value="ECO:0007669"/>
    <property type="project" value="TreeGrafter"/>
</dbReference>
<feature type="compositionally biased region" description="Low complexity" evidence="2">
    <location>
        <begin position="838"/>
        <end position="852"/>
    </location>
</feature>
<comment type="caution">
    <text evidence="5">The sequence shown here is derived from an EMBL/GenBank/DDBJ whole genome shotgun (WGS) entry which is preliminary data.</text>
</comment>
<dbReference type="AlphaFoldDB" id="A0A9D4TGY2"/>
<dbReference type="CDD" id="cd00052">
    <property type="entry name" value="EH"/>
    <property type="match status" value="2"/>
</dbReference>
<evidence type="ECO:0000259" key="4">
    <source>
        <dbReference type="PROSITE" id="PS50222"/>
    </source>
</evidence>
<dbReference type="SMART" id="SM00027">
    <property type="entry name" value="EH"/>
    <property type="match status" value="2"/>
</dbReference>
<protein>
    <recommendedName>
        <fullName evidence="7">Epidermal growth factor receptor substrate 15</fullName>
    </recommendedName>
</protein>
<evidence type="ECO:0000313" key="5">
    <source>
        <dbReference type="EMBL" id="KAI3425165.1"/>
    </source>
</evidence>
<evidence type="ECO:0000256" key="2">
    <source>
        <dbReference type="SAM" id="MobiDB-lite"/>
    </source>
</evidence>
<evidence type="ECO:0008006" key="7">
    <source>
        <dbReference type="Google" id="ProtNLM"/>
    </source>
</evidence>
<dbReference type="EMBL" id="SIDB01000012">
    <property type="protein sequence ID" value="KAI3425165.1"/>
    <property type="molecule type" value="Genomic_DNA"/>
</dbReference>
<feature type="region of interest" description="Disordered" evidence="2">
    <location>
        <begin position="629"/>
        <end position="648"/>
    </location>
</feature>
<gene>
    <name evidence="5" type="ORF">D9Q98_008936</name>
</gene>
<dbReference type="PANTHER" id="PTHR11216">
    <property type="entry name" value="EH DOMAIN"/>
    <property type="match status" value="1"/>
</dbReference>
<dbReference type="GO" id="GO:0006897">
    <property type="term" value="P:endocytosis"/>
    <property type="evidence" value="ECO:0007669"/>
    <property type="project" value="TreeGrafter"/>
</dbReference>
<feature type="coiled-coil region" evidence="1">
    <location>
        <begin position="305"/>
        <end position="389"/>
    </location>
</feature>
<dbReference type="OrthoDB" id="524326at2759"/>
<name>A0A9D4TGY2_CHLVU</name>
<sequence>MAESRGELEVYNVWFVAADLDRDGVLSGHEAVQFFQRSGLPQNPTLFKVWQYVAGDRPALSRQEFYTSMKLVSLAQLNGGQLDDQQALRLVNGLLGPVPLPRMAGMAVPRGIELPAHLMPQEPPTAAAAAAGSSGGPAGAPATRSAAPPPAPSAFPPLSGEQAAAFQAAFSQLDTDRDGYVQGGDCFGAFMQSGLPKSVLKQIWDLVAGDEPRLSRHQFVQALYLIDCVKRGMGVPAALPPGPFPPVQGTVSMSSLSAGVPSDIYSATLVVPPMAARQTYHPQPPPTMPFASQVPGLPADRVAALEAAERARLEAEREAALAREAEQRQAEQERAAAAAKREFFTRALADLRLTQSKVNRVVVEAQQRLEMEQAAAEQMEGDYNRAYAEFSLAHAQSAPLVAALETAQAGKAALAGKLEALRGMVAQLEGFDPEWETKEKGECEALNLEIAELTVRKEQLQQQAEATVAKRESLLAQIAALKEAASGKDAEVAALTEQVEAVAAKGGEDREGVVRLLKQVAPLYNRLFDAAKAAMVPLPAEAVVTMKREASPFLYDSLLGAAASDWGSFKDSGFKIVSALPVDTRLTTFAAPAAAALEDQEEAAAAAVAPAEPAAPPAVAAAGAAGSAAPAAEGSTPAATPAAGPTTAAAAGIGGKGLETASSTAEAEAVSAAAEAGVLASAIAEALSGAPAKPGSKQGSLTTGGGAAAAEAAAVVRQEEAAAPAAGRVTVEAVTAASPTAAAAAAATPANLPFAVSFDEEEAEEAAAAAAAATVVPEVAAADAFAAFDEVVGNAPAAFAAAAAAPVSELEAAPAPPVKQASGAFGSSVALGEGVGKPAAPRGAALEPAAEGGDAGGDSGNAEGEEPAAAPPAGSWTAF</sequence>
<organism evidence="5 6">
    <name type="scientific">Chlorella vulgaris</name>
    <name type="common">Green alga</name>
    <dbReference type="NCBI Taxonomy" id="3077"/>
    <lineage>
        <taxon>Eukaryota</taxon>
        <taxon>Viridiplantae</taxon>
        <taxon>Chlorophyta</taxon>
        <taxon>core chlorophytes</taxon>
        <taxon>Trebouxiophyceae</taxon>
        <taxon>Chlorellales</taxon>
        <taxon>Chlorellaceae</taxon>
        <taxon>Chlorella clade</taxon>
        <taxon>Chlorella</taxon>
    </lineage>
</organism>
<feature type="region of interest" description="Disordered" evidence="2">
    <location>
        <begin position="123"/>
        <end position="158"/>
    </location>
</feature>
<feature type="coiled-coil region" evidence="1">
    <location>
        <begin position="443"/>
        <end position="498"/>
    </location>
</feature>
<feature type="domain" description="EH" evidence="3">
    <location>
        <begin position="162"/>
        <end position="250"/>
    </location>
</feature>
<keyword evidence="6" id="KW-1185">Reference proteome</keyword>
<dbReference type="InterPro" id="IPR000261">
    <property type="entry name" value="EH_dom"/>
</dbReference>
<reference evidence="5" key="2">
    <citation type="submission" date="2020-11" db="EMBL/GenBank/DDBJ databases">
        <authorList>
            <person name="Cecchin M."/>
            <person name="Marcolungo L."/>
            <person name="Rossato M."/>
            <person name="Girolomoni L."/>
            <person name="Cosentino E."/>
            <person name="Cuine S."/>
            <person name="Li-Beisson Y."/>
            <person name="Delledonne M."/>
            <person name="Ballottari M."/>
        </authorList>
    </citation>
    <scope>NUCLEOTIDE SEQUENCE</scope>
    <source>
        <strain evidence="5">211/11P</strain>
        <tissue evidence="5">Whole cell</tissue>
    </source>
</reference>
<accession>A0A9D4TGY2</accession>
<keyword evidence="1" id="KW-0175">Coiled coil</keyword>
<dbReference type="InterPro" id="IPR002048">
    <property type="entry name" value="EF_hand_dom"/>
</dbReference>
<dbReference type="GO" id="GO:0005509">
    <property type="term" value="F:calcium ion binding"/>
    <property type="evidence" value="ECO:0007669"/>
    <property type="project" value="InterPro"/>
</dbReference>
<dbReference type="PROSITE" id="PS50222">
    <property type="entry name" value="EF_HAND_2"/>
    <property type="match status" value="2"/>
</dbReference>
<proteinExistence type="predicted"/>
<evidence type="ECO:0000259" key="3">
    <source>
        <dbReference type="PROSITE" id="PS50031"/>
    </source>
</evidence>
<feature type="domain" description="EF-hand" evidence="4">
    <location>
        <begin position="161"/>
        <end position="196"/>
    </location>
</feature>
<dbReference type="GO" id="GO:0005737">
    <property type="term" value="C:cytoplasm"/>
    <property type="evidence" value="ECO:0007669"/>
    <property type="project" value="TreeGrafter"/>
</dbReference>
<dbReference type="Gene3D" id="1.10.238.10">
    <property type="entry name" value="EF-hand"/>
    <property type="match status" value="2"/>
</dbReference>
<dbReference type="GO" id="GO:0016197">
    <property type="term" value="P:endosomal transport"/>
    <property type="evidence" value="ECO:0007669"/>
    <property type="project" value="TreeGrafter"/>
</dbReference>
<feature type="region of interest" description="Disordered" evidence="2">
    <location>
        <begin position="836"/>
        <end position="879"/>
    </location>
</feature>
<dbReference type="PANTHER" id="PTHR11216:SF170">
    <property type="entry name" value="DYNAMIN ASSOCIATED PROTEIN 160, ISOFORM D"/>
    <property type="match status" value="1"/>
</dbReference>